<dbReference type="eggNOG" id="ENOG503304R">
    <property type="taxonomic scope" value="Bacteria"/>
</dbReference>
<proteinExistence type="predicted"/>
<sequence length="242" mass="26221">MVSMPKPPHQRTSSNRSSNTSPSSRTSTSRASSGGVRPRKRTMSKRKRAMYRRRRLVFFGGLLVFLIVCVLCVYSLIRGAVAAHEWIGAADRMAVSRSAVPAPPKKSKVKDCTAKNLQMTLTPAADVVPLGGSLEFTATMTYVGTDPAGCFVDGADDARVLVIRSGADTVWRSDACEAAYRPLLMMEGVTDERKIVWDTVRSGDECKASAELPHVDRGTYTAQLVIDGDTHVESEPVTITVG</sequence>
<dbReference type="Proteomes" id="UP000028995">
    <property type="component" value="Unassembled WGS sequence"/>
</dbReference>
<accession>A0A087AE45</accession>
<evidence type="ECO:0000313" key="3">
    <source>
        <dbReference type="Proteomes" id="UP000028995"/>
    </source>
</evidence>
<evidence type="ECO:0000256" key="1">
    <source>
        <dbReference type="SAM" id="MobiDB-lite"/>
    </source>
</evidence>
<gene>
    <name evidence="2" type="ORF">BCHO_0719</name>
</gene>
<dbReference type="STRING" id="35760.BCHO_0719"/>
<organism evidence="2 3">
    <name type="scientific">Bifidobacterium choerinum</name>
    <dbReference type="NCBI Taxonomy" id="35760"/>
    <lineage>
        <taxon>Bacteria</taxon>
        <taxon>Bacillati</taxon>
        <taxon>Actinomycetota</taxon>
        <taxon>Actinomycetes</taxon>
        <taxon>Bifidobacteriales</taxon>
        <taxon>Bifidobacteriaceae</taxon>
        <taxon>Bifidobacterium</taxon>
    </lineage>
</organism>
<dbReference type="AlphaFoldDB" id="A0A087AE45"/>
<feature type="compositionally biased region" description="Low complexity" evidence="1">
    <location>
        <begin position="11"/>
        <end position="33"/>
    </location>
</feature>
<dbReference type="EMBL" id="JGYU01000007">
    <property type="protein sequence ID" value="KFI57045.1"/>
    <property type="molecule type" value="Genomic_DNA"/>
</dbReference>
<feature type="region of interest" description="Disordered" evidence="1">
    <location>
        <begin position="1"/>
        <end position="47"/>
    </location>
</feature>
<comment type="caution">
    <text evidence="2">The sequence shown here is derived from an EMBL/GenBank/DDBJ whole genome shotgun (WGS) entry which is preliminary data.</text>
</comment>
<keyword evidence="3" id="KW-1185">Reference proteome</keyword>
<evidence type="ECO:0000313" key="2">
    <source>
        <dbReference type="EMBL" id="KFI57045.1"/>
    </source>
</evidence>
<reference evidence="2 3" key="1">
    <citation type="submission" date="2014-03" db="EMBL/GenBank/DDBJ databases">
        <title>Genomics of Bifidobacteria.</title>
        <authorList>
            <person name="Ventura M."/>
            <person name="Milani C."/>
            <person name="Lugli G.A."/>
        </authorList>
    </citation>
    <scope>NUCLEOTIDE SEQUENCE [LARGE SCALE GENOMIC DNA]</scope>
    <source>
        <strain evidence="2 3">LMG 10510</strain>
    </source>
</reference>
<name>A0A087AE45_9BIFI</name>
<feature type="compositionally biased region" description="Basic residues" evidence="1">
    <location>
        <begin position="37"/>
        <end position="47"/>
    </location>
</feature>
<protein>
    <submittedName>
        <fullName evidence="2">Uncharacterized protein</fullName>
    </submittedName>
</protein>